<dbReference type="AlphaFoldDB" id="A0A166ML53"/>
<evidence type="ECO:0000313" key="4">
    <source>
        <dbReference type="Proteomes" id="UP000077266"/>
    </source>
</evidence>
<evidence type="ECO:0000313" key="3">
    <source>
        <dbReference type="EMBL" id="KZV78157.1"/>
    </source>
</evidence>
<dbReference type="EMBL" id="KV427079">
    <property type="protein sequence ID" value="KZV78157.1"/>
    <property type="molecule type" value="Genomic_DNA"/>
</dbReference>
<feature type="coiled-coil region" evidence="1">
    <location>
        <begin position="322"/>
        <end position="360"/>
    </location>
</feature>
<accession>A0A166ML53</accession>
<keyword evidence="4" id="KW-1185">Reference proteome</keyword>
<name>A0A166ML53_EXIGL</name>
<feature type="region of interest" description="Disordered" evidence="2">
    <location>
        <begin position="171"/>
        <end position="267"/>
    </location>
</feature>
<evidence type="ECO:0000256" key="2">
    <source>
        <dbReference type="SAM" id="MobiDB-lite"/>
    </source>
</evidence>
<gene>
    <name evidence="3" type="ORF">EXIGLDRAFT_784232</name>
</gene>
<evidence type="ECO:0008006" key="5">
    <source>
        <dbReference type="Google" id="ProtNLM"/>
    </source>
</evidence>
<reference evidence="3 4" key="1">
    <citation type="journal article" date="2016" name="Mol. Biol. Evol.">
        <title>Comparative Genomics of Early-Diverging Mushroom-Forming Fungi Provides Insights into the Origins of Lignocellulose Decay Capabilities.</title>
        <authorList>
            <person name="Nagy L.G."/>
            <person name="Riley R."/>
            <person name="Tritt A."/>
            <person name="Adam C."/>
            <person name="Daum C."/>
            <person name="Floudas D."/>
            <person name="Sun H."/>
            <person name="Yadav J.S."/>
            <person name="Pangilinan J."/>
            <person name="Larsson K.H."/>
            <person name="Matsuura K."/>
            <person name="Barry K."/>
            <person name="Labutti K."/>
            <person name="Kuo R."/>
            <person name="Ohm R.A."/>
            <person name="Bhattacharya S.S."/>
            <person name="Shirouzu T."/>
            <person name="Yoshinaga Y."/>
            <person name="Martin F.M."/>
            <person name="Grigoriev I.V."/>
            <person name="Hibbett D.S."/>
        </authorList>
    </citation>
    <scope>NUCLEOTIDE SEQUENCE [LARGE SCALE GENOMIC DNA]</scope>
    <source>
        <strain evidence="3 4">HHB12029</strain>
    </source>
</reference>
<keyword evidence="1" id="KW-0175">Coiled coil</keyword>
<protein>
    <recommendedName>
        <fullName evidence="5">Zn(2)-C6 fungal-type domain-containing protein</fullName>
    </recommendedName>
</protein>
<evidence type="ECO:0000256" key="1">
    <source>
        <dbReference type="SAM" id="Coils"/>
    </source>
</evidence>
<dbReference type="InParanoid" id="A0A166ML53"/>
<proteinExistence type="predicted"/>
<organism evidence="3 4">
    <name type="scientific">Exidia glandulosa HHB12029</name>
    <dbReference type="NCBI Taxonomy" id="1314781"/>
    <lineage>
        <taxon>Eukaryota</taxon>
        <taxon>Fungi</taxon>
        <taxon>Dikarya</taxon>
        <taxon>Basidiomycota</taxon>
        <taxon>Agaricomycotina</taxon>
        <taxon>Agaricomycetes</taxon>
        <taxon>Auriculariales</taxon>
        <taxon>Exidiaceae</taxon>
        <taxon>Exidia</taxon>
    </lineage>
</organism>
<dbReference type="Proteomes" id="UP000077266">
    <property type="component" value="Unassembled WGS sequence"/>
</dbReference>
<feature type="compositionally biased region" description="Acidic residues" evidence="2">
    <location>
        <begin position="226"/>
        <end position="239"/>
    </location>
</feature>
<sequence>MVRAAPDRPSVLDLDADAQHDELKEISDREDMWRQLKVLFRVEDGKYPVVLAMLERWILLDDPALPKHKQRRGNELWDSVCDALEVFNACVDDEDRVSAAAHRQFVLSVTDCVLSWATLASVSHEFEDDEWDWIALKADKAADRYLASRPDFSASRARLAARKTALLEALTLEEEEREDTPPCPVIEESVASPTPSGSLAKRRAPEAASAVPKSKRARVEQAGDTSGEDEPSGDDDVPPDESPAKRKKPRLPTPSGTPFGVADNEEATKKCERCAKRRVECRARLNRQTRRPGRCHLCYKLDKECEGAVWGAPVEDPGVVALRKLETSLDELKASTDAKLDEQADLIQTQTQEIRELRDLLLSFVPTIDLHARARAGRARSISDPALFRS</sequence>